<dbReference type="GO" id="GO:0016787">
    <property type="term" value="F:hydrolase activity"/>
    <property type="evidence" value="ECO:0007669"/>
    <property type="project" value="UniProtKB-KW"/>
</dbReference>
<protein>
    <submittedName>
        <fullName evidence="2">Alpha/beta hydrolase</fullName>
    </submittedName>
</protein>
<organism evidence="2 3">
    <name type="scientific">Marinomonas phaeophyticola</name>
    <dbReference type="NCBI Taxonomy" id="3004091"/>
    <lineage>
        <taxon>Bacteria</taxon>
        <taxon>Pseudomonadati</taxon>
        <taxon>Pseudomonadota</taxon>
        <taxon>Gammaproteobacteria</taxon>
        <taxon>Oceanospirillales</taxon>
        <taxon>Oceanospirillaceae</taxon>
        <taxon>Marinomonas</taxon>
    </lineage>
</organism>
<dbReference type="InterPro" id="IPR050266">
    <property type="entry name" value="AB_hydrolase_sf"/>
</dbReference>
<gene>
    <name evidence="2" type="ORF">O1D97_15050</name>
</gene>
<feature type="domain" description="AB hydrolase-1" evidence="1">
    <location>
        <begin position="30"/>
        <end position="150"/>
    </location>
</feature>
<keyword evidence="2" id="KW-0378">Hydrolase</keyword>
<dbReference type="Proteomes" id="UP001149719">
    <property type="component" value="Unassembled WGS sequence"/>
</dbReference>
<dbReference type="Pfam" id="PF00561">
    <property type="entry name" value="Abhydrolase_1"/>
    <property type="match status" value="1"/>
</dbReference>
<accession>A0ABT4JWZ0</accession>
<dbReference type="Gene3D" id="3.40.50.1820">
    <property type="entry name" value="alpha/beta hydrolase"/>
    <property type="match status" value="1"/>
</dbReference>
<dbReference type="EMBL" id="JAPUBN010000019">
    <property type="protein sequence ID" value="MCZ2722890.1"/>
    <property type="molecule type" value="Genomic_DNA"/>
</dbReference>
<evidence type="ECO:0000313" key="2">
    <source>
        <dbReference type="EMBL" id="MCZ2722890.1"/>
    </source>
</evidence>
<proteinExistence type="predicted"/>
<dbReference type="InterPro" id="IPR029058">
    <property type="entry name" value="AB_hydrolase_fold"/>
</dbReference>
<evidence type="ECO:0000313" key="3">
    <source>
        <dbReference type="Proteomes" id="UP001149719"/>
    </source>
</evidence>
<comment type="caution">
    <text evidence="2">The sequence shown here is derived from an EMBL/GenBank/DDBJ whole genome shotgun (WGS) entry which is preliminary data.</text>
</comment>
<dbReference type="InterPro" id="IPR000073">
    <property type="entry name" value="AB_hydrolase_1"/>
</dbReference>
<keyword evidence="3" id="KW-1185">Reference proteome</keyword>
<name>A0ABT4JWZ0_9GAMM</name>
<evidence type="ECO:0000259" key="1">
    <source>
        <dbReference type="Pfam" id="PF00561"/>
    </source>
</evidence>
<reference evidence="2" key="1">
    <citation type="submission" date="2022-12" db="EMBL/GenBank/DDBJ databases">
        <title>Marinomonas 15G1-11 sp. nov, isolated from marine algae.</title>
        <authorList>
            <person name="Butt M."/>
            <person name="Choi D.G."/>
            <person name="Kim J.M."/>
            <person name="Lee J.K."/>
            <person name="Baek J.H."/>
            <person name="Jeon C.O."/>
        </authorList>
    </citation>
    <scope>NUCLEOTIDE SEQUENCE</scope>
    <source>
        <strain evidence="2">15G1-11</strain>
    </source>
</reference>
<dbReference type="RefSeq" id="WP_269126891.1">
    <property type="nucleotide sequence ID" value="NZ_JAPUBN010000019.1"/>
</dbReference>
<dbReference type="PANTHER" id="PTHR43798:SF33">
    <property type="entry name" value="HYDROLASE, PUTATIVE (AFU_ORTHOLOGUE AFUA_2G14860)-RELATED"/>
    <property type="match status" value="1"/>
</dbReference>
<dbReference type="PANTHER" id="PTHR43798">
    <property type="entry name" value="MONOACYLGLYCEROL LIPASE"/>
    <property type="match status" value="1"/>
</dbReference>
<sequence>MSEVFFIKSTVTHLAYRLYHNPQAKQGSCLLLLHGAGVGGELTWEGMIPYLTNWQTILVPDLKGMGESRSHSGEEEAFTARSLAEDVDHLLDDLNWLDFDMVGYSLGGLVILLLNQIRVQKGQPKIEKIALLEPATLEREDLLELQQVRNKYRAASSTIRETGDVELGIANFMDGVSPNRRKHPIAEKTTQTRLAHRPFGFAYALDCVTDLVDDFVTQPHLRGELLKHTQKVLIFSGGISHDSLRAHYDVLQEQLDGWQHFTIAGADHSLPFQKPRQIGYIINEWFALDRNEGD</sequence>
<dbReference type="SUPFAM" id="SSF53474">
    <property type="entry name" value="alpha/beta-Hydrolases"/>
    <property type="match status" value="1"/>
</dbReference>